<organism evidence="4 5">
    <name type="scientific">Steinernema glaseri</name>
    <dbReference type="NCBI Taxonomy" id="37863"/>
    <lineage>
        <taxon>Eukaryota</taxon>
        <taxon>Metazoa</taxon>
        <taxon>Ecdysozoa</taxon>
        <taxon>Nematoda</taxon>
        <taxon>Chromadorea</taxon>
        <taxon>Rhabditida</taxon>
        <taxon>Tylenchina</taxon>
        <taxon>Panagrolaimomorpha</taxon>
        <taxon>Strongyloidoidea</taxon>
        <taxon>Steinernematidae</taxon>
        <taxon>Steinernema</taxon>
    </lineage>
</organism>
<evidence type="ECO:0000259" key="3">
    <source>
        <dbReference type="Pfam" id="PF21007"/>
    </source>
</evidence>
<name>A0A1I8AQT7_9BILA</name>
<dbReference type="AlphaFoldDB" id="A0A1I8AQT7"/>
<evidence type="ECO:0000313" key="4">
    <source>
        <dbReference type="Proteomes" id="UP000095287"/>
    </source>
</evidence>
<dbReference type="PANTHER" id="PTHR33689:SF1">
    <property type="entry name" value="FAS-BINDING FACTOR 1"/>
    <property type="match status" value="1"/>
</dbReference>
<feature type="region of interest" description="Disordered" evidence="2">
    <location>
        <begin position="64"/>
        <end position="167"/>
    </location>
</feature>
<dbReference type="GO" id="GO:0005814">
    <property type="term" value="C:centriole"/>
    <property type="evidence" value="ECO:0007669"/>
    <property type="project" value="TreeGrafter"/>
</dbReference>
<dbReference type="Proteomes" id="UP000095287">
    <property type="component" value="Unplaced"/>
</dbReference>
<dbReference type="GO" id="GO:0036064">
    <property type="term" value="C:ciliary basal body"/>
    <property type="evidence" value="ECO:0007669"/>
    <property type="project" value="TreeGrafter"/>
</dbReference>
<protein>
    <submittedName>
        <fullName evidence="5">Fas-binding factor 1</fullName>
    </submittedName>
</protein>
<reference evidence="5" key="1">
    <citation type="submission" date="2016-11" db="UniProtKB">
        <authorList>
            <consortium name="WormBaseParasite"/>
        </authorList>
    </citation>
    <scope>IDENTIFICATION</scope>
</reference>
<dbReference type="PANTHER" id="PTHR33689">
    <property type="entry name" value="FAS-BINDING FACTOR 1"/>
    <property type="match status" value="1"/>
</dbReference>
<evidence type="ECO:0000256" key="2">
    <source>
        <dbReference type="SAM" id="MobiDB-lite"/>
    </source>
</evidence>
<evidence type="ECO:0000313" key="5">
    <source>
        <dbReference type="WBParaSite" id="L893_g8505.t1"/>
    </source>
</evidence>
<evidence type="ECO:0000256" key="1">
    <source>
        <dbReference type="SAM" id="Coils"/>
    </source>
</evidence>
<feature type="compositionally biased region" description="Basic and acidic residues" evidence="2">
    <location>
        <begin position="133"/>
        <end position="160"/>
    </location>
</feature>
<dbReference type="GO" id="GO:0090162">
    <property type="term" value="P:establishment of epithelial cell polarity"/>
    <property type="evidence" value="ECO:0007669"/>
    <property type="project" value="InterPro"/>
</dbReference>
<dbReference type="Pfam" id="PF21007">
    <property type="entry name" value="FBF1"/>
    <property type="match status" value="1"/>
</dbReference>
<feature type="domain" description="Fas-binding factor 1 C-terminal" evidence="3">
    <location>
        <begin position="136"/>
        <end position="438"/>
    </location>
</feature>
<accession>A0A1I8AQT7</accession>
<dbReference type="WBParaSite" id="L893_g8505.t1">
    <property type="protein sequence ID" value="L893_g8505.t1"/>
    <property type="gene ID" value="L893_g8505"/>
</dbReference>
<dbReference type="GO" id="GO:0060271">
    <property type="term" value="P:cilium assembly"/>
    <property type="evidence" value="ECO:0007669"/>
    <property type="project" value="InterPro"/>
</dbReference>
<dbReference type="GO" id="GO:0097539">
    <property type="term" value="C:ciliary transition fiber"/>
    <property type="evidence" value="ECO:0007669"/>
    <property type="project" value="InterPro"/>
</dbReference>
<feature type="compositionally biased region" description="Basic and acidic residues" evidence="2">
    <location>
        <begin position="98"/>
        <end position="119"/>
    </location>
</feature>
<keyword evidence="1" id="KW-0175">Coiled coil</keyword>
<dbReference type="InterPro" id="IPR033561">
    <property type="entry name" value="FBF1"/>
</dbReference>
<sequence>MPAYVASCPLHARHLIRLLDNAPPAKLPLGSVATPMDDDDLDIALPGNKGQKTILDDLFGAPKRATSASRTQSRGGDLGDLFSSGPSSRPSSGKKPHVTFESDAKKKDSLEDLLVEKPAKGLQAPPGNPSASREVEQLRRELSELRYEREEEQKATRDARQSLGSIRAEHQRELDDLRDQHRRQISELTSQHAMEIASLKAGFDAERSRLLADQSRQGEVEKVVDKVESMKEYLERISGSVTRLGDRQALEAEELRRASEAELQERRRQLAEETRLLQAEKRKVEQINAQLMDVFERHKLLLEQDKQSLEEERRRLADEKQKFKTDQRELLYMLERRKMEIDADKSGFMAEQQNLLVRVMSERAALDEEKKQFARQRDADVARIREEAEQLEHKVLQVDRALGALENARSMYSSKHSHLVQLEEVLMEECVKLERFRGAIADHPTKETPYF</sequence>
<dbReference type="InterPro" id="IPR049390">
    <property type="entry name" value="FBF1_C"/>
</dbReference>
<keyword evidence="4" id="KW-1185">Reference proteome</keyword>
<feature type="coiled-coil region" evidence="1">
    <location>
        <begin position="249"/>
        <end position="408"/>
    </location>
</feature>
<proteinExistence type="predicted"/>